<dbReference type="GO" id="GO:0051607">
    <property type="term" value="P:defense response to virus"/>
    <property type="evidence" value="ECO:0007669"/>
    <property type="project" value="UniProtKB-KW"/>
</dbReference>
<keyword evidence="1" id="KW-0051">Antiviral defense</keyword>
<proteinExistence type="predicted"/>
<keyword evidence="3" id="KW-1185">Reference proteome</keyword>
<dbReference type="EMBL" id="JAKGSG010000053">
    <property type="protein sequence ID" value="MCF4123036.1"/>
    <property type="molecule type" value="Genomic_DNA"/>
</dbReference>
<gene>
    <name evidence="2" type="ORF">L1785_18835</name>
</gene>
<protein>
    <recommendedName>
        <fullName evidence="4">Nucleotidyltransferase</fullName>
    </recommendedName>
</protein>
<evidence type="ECO:0000313" key="3">
    <source>
        <dbReference type="Proteomes" id="UP001165405"/>
    </source>
</evidence>
<dbReference type="Pfam" id="PF18144">
    <property type="entry name" value="SMODS"/>
    <property type="match status" value="1"/>
</dbReference>
<dbReference type="GO" id="GO:0016779">
    <property type="term" value="F:nucleotidyltransferase activity"/>
    <property type="evidence" value="ECO:0007669"/>
    <property type="project" value="InterPro"/>
</dbReference>
<evidence type="ECO:0000313" key="2">
    <source>
        <dbReference type="EMBL" id="MCF4123036.1"/>
    </source>
</evidence>
<dbReference type="RefSeq" id="WP_236090841.1">
    <property type="nucleotide sequence ID" value="NZ_JAKGSG010000053.1"/>
</dbReference>
<accession>A0AA41QHX3</accession>
<sequence length="285" mass="31942">MFDDDAIGSAIMSETARAWLNSLTSLYTPTSSQFDAAKSHRASIEMRLDAYLGLHDMFEIGSLRHGTGIWQYSDADYLASLKGVQPESPWTMLNRVKDTLQDRFPNTTIVVRRPAVVCRFSDGMVEVVPAYPAASGYWMANPADGWMKTHPKEHNKYVNDVNAKHNGGAKTLARQLKIWKYLRNVPVSSCYLEMRAAKHLDGESSYSPFWDLYLALDKMYEANLAAMNDPTGLGSRFGACSSESNRQDALSKLGRAVTRANKAREYEADGEHAEAIEQLKLLFNR</sequence>
<name>A0AA41QHX3_9MICO</name>
<dbReference type="CDD" id="cd05400">
    <property type="entry name" value="NT_2-5OAS_ClassI-CCAase"/>
    <property type="match status" value="1"/>
</dbReference>
<dbReference type="SUPFAM" id="SSF81301">
    <property type="entry name" value="Nucleotidyltransferase"/>
    <property type="match status" value="1"/>
</dbReference>
<evidence type="ECO:0000256" key="1">
    <source>
        <dbReference type="ARBA" id="ARBA00023118"/>
    </source>
</evidence>
<dbReference type="InterPro" id="IPR006116">
    <property type="entry name" value="NT_2-5OAS_ClassI-CCAase"/>
</dbReference>
<reference evidence="2" key="1">
    <citation type="submission" date="2022-01" db="EMBL/GenBank/DDBJ databases">
        <title>Antribacter sp. nov., isolated from Guizhou of China.</title>
        <authorList>
            <person name="Chengliang C."/>
            <person name="Ya Z."/>
        </authorList>
    </citation>
    <scope>NUCLEOTIDE SEQUENCE</scope>
    <source>
        <strain evidence="2">KLBMP 9083</strain>
    </source>
</reference>
<dbReference type="AlphaFoldDB" id="A0AA41QHX3"/>
<evidence type="ECO:0008006" key="4">
    <source>
        <dbReference type="Google" id="ProtNLM"/>
    </source>
</evidence>
<comment type="caution">
    <text evidence="2">The sequence shown here is derived from an EMBL/GenBank/DDBJ whole genome shotgun (WGS) entry which is preliminary data.</text>
</comment>
<dbReference type="InterPro" id="IPR043519">
    <property type="entry name" value="NT_sf"/>
</dbReference>
<organism evidence="2 3">
    <name type="scientific">Antribacter soli</name>
    <dbReference type="NCBI Taxonomy" id="2910976"/>
    <lineage>
        <taxon>Bacteria</taxon>
        <taxon>Bacillati</taxon>
        <taxon>Actinomycetota</taxon>
        <taxon>Actinomycetes</taxon>
        <taxon>Micrococcales</taxon>
        <taxon>Promicromonosporaceae</taxon>
        <taxon>Antribacter</taxon>
    </lineage>
</organism>
<dbReference type="Proteomes" id="UP001165405">
    <property type="component" value="Unassembled WGS sequence"/>
</dbReference>